<comment type="caution">
    <text evidence="1">The sequence shown here is derived from an EMBL/GenBank/DDBJ whole genome shotgun (WGS) entry which is preliminary data.</text>
</comment>
<accession>A0A2H9T3G8</accession>
<proteinExistence type="predicted"/>
<reference evidence="1" key="1">
    <citation type="journal article" date="2017" name="Appl. Environ. Microbiol.">
        <title>Molecular characterization of an Endozoicomonas-like organism causing infection in king scallop Pecten maximus L.</title>
        <authorList>
            <person name="Cano I."/>
            <person name="van Aerle R."/>
            <person name="Ross S."/>
            <person name="Verner-Jeffreys D.W."/>
            <person name="Paley R.K."/>
            <person name="Rimmer G."/>
            <person name="Ryder D."/>
            <person name="Hooper P."/>
            <person name="Stone D."/>
            <person name="Feist S.W."/>
        </authorList>
    </citation>
    <scope>NUCLEOTIDE SEQUENCE</scope>
</reference>
<organism evidence="1">
    <name type="scientific">invertebrate metagenome</name>
    <dbReference type="NCBI Taxonomy" id="1711999"/>
    <lineage>
        <taxon>unclassified sequences</taxon>
        <taxon>metagenomes</taxon>
        <taxon>organismal metagenomes</taxon>
    </lineage>
</organism>
<sequence length="53" mass="5754">MSDGQTDGLMTVSAPQHKLTCPFVVHFESNGSLKDLKPYFPVFVIGSVLAVIM</sequence>
<protein>
    <submittedName>
        <fullName evidence="1">Uncharacterized protein</fullName>
    </submittedName>
</protein>
<dbReference type="EMBL" id="NSIT01000387">
    <property type="protein sequence ID" value="PJE77766.1"/>
    <property type="molecule type" value="Genomic_DNA"/>
</dbReference>
<dbReference type="AlphaFoldDB" id="A0A2H9T3G8"/>
<name>A0A2H9T3G8_9ZZZZ</name>
<gene>
    <name evidence="1" type="ORF">CI610_03307</name>
</gene>
<evidence type="ECO:0000313" key="1">
    <source>
        <dbReference type="EMBL" id="PJE77766.1"/>
    </source>
</evidence>